<dbReference type="PANTHER" id="PTHR30537">
    <property type="entry name" value="HTH-TYPE TRANSCRIPTIONAL REGULATOR"/>
    <property type="match status" value="1"/>
</dbReference>
<keyword evidence="3" id="KW-0238">DNA-binding</keyword>
<keyword evidence="4" id="KW-0804">Transcription</keyword>
<comment type="similarity">
    <text evidence="1">Belongs to the LysR transcriptional regulatory family.</text>
</comment>
<feature type="domain" description="HTH lysR-type" evidence="5">
    <location>
        <begin position="3"/>
        <end position="60"/>
    </location>
</feature>
<evidence type="ECO:0000256" key="3">
    <source>
        <dbReference type="ARBA" id="ARBA00023125"/>
    </source>
</evidence>
<accession>A0ABW7FB10</accession>
<dbReference type="Proteomes" id="UP001606210">
    <property type="component" value="Unassembled WGS sequence"/>
</dbReference>
<dbReference type="Pfam" id="PF00126">
    <property type="entry name" value="HTH_1"/>
    <property type="match status" value="1"/>
</dbReference>
<dbReference type="InterPro" id="IPR058163">
    <property type="entry name" value="LysR-type_TF_proteobact-type"/>
</dbReference>
<evidence type="ECO:0000256" key="1">
    <source>
        <dbReference type="ARBA" id="ARBA00009437"/>
    </source>
</evidence>
<comment type="caution">
    <text evidence="6">The sequence shown here is derived from an EMBL/GenBank/DDBJ whole genome shotgun (WGS) entry which is preliminary data.</text>
</comment>
<evidence type="ECO:0000256" key="4">
    <source>
        <dbReference type="ARBA" id="ARBA00023163"/>
    </source>
</evidence>
<sequence length="302" mass="32729">MNPSLQSLRAFRAVGELGSFAAAARQLEVTGSAVTKLVAGLESQLGVRLLQRSTRKVSLTAAGEGFLLDCVQLLEEAEAAFARVQSQGQTVRGLLRLSVPSSFALRWLQPRLPAFLREHRELQLDLQLTDRYVDLVAERLDAAIRIGTQLPDSSLHARALGRVPRVLVAAPAYLASSPPLRGPADLTRHNALVFALSSTGSDWPFMLHGRPINVAVRGQLRADNSVMLRELLRSGLGIALTPHFIVDDLLANGELSSLLSDCMPAPLTVHAVSTQRRQPLLRTQLIVDFLARELAASGYGLS</sequence>
<dbReference type="Pfam" id="PF03466">
    <property type="entry name" value="LysR_substrate"/>
    <property type="match status" value="1"/>
</dbReference>
<dbReference type="RefSeq" id="WP_394483457.1">
    <property type="nucleotide sequence ID" value="NZ_JBIGHV010000011.1"/>
</dbReference>
<evidence type="ECO:0000256" key="2">
    <source>
        <dbReference type="ARBA" id="ARBA00023015"/>
    </source>
</evidence>
<evidence type="ECO:0000259" key="5">
    <source>
        <dbReference type="PROSITE" id="PS50931"/>
    </source>
</evidence>
<evidence type="ECO:0000313" key="6">
    <source>
        <dbReference type="EMBL" id="MFG6433066.1"/>
    </source>
</evidence>
<organism evidence="6 7">
    <name type="scientific">Pelomonas parva</name>
    <dbReference type="NCBI Taxonomy" id="3299032"/>
    <lineage>
        <taxon>Bacteria</taxon>
        <taxon>Pseudomonadati</taxon>
        <taxon>Pseudomonadota</taxon>
        <taxon>Betaproteobacteria</taxon>
        <taxon>Burkholderiales</taxon>
        <taxon>Sphaerotilaceae</taxon>
        <taxon>Roseateles</taxon>
    </lineage>
</organism>
<dbReference type="PROSITE" id="PS50931">
    <property type="entry name" value="HTH_LYSR"/>
    <property type="match status" value="1"/>
</dbReference>
<dbReference type="CDD" id="cd08422">
    <property type="entry name" value="PBP2_CrgA_like"/>
    <property type="match status" value="1"/>
</dbReference>
<proteinExistence type="inferred from homology"/>
<reference evidence="6 7" key="1">
    <citation type="submission" date="2024-08" db="EMBL/GenBank/DDBJ databases">
        <authorList>
            <person name="Lu H."/>
        </authorList>
    </citation>
    <scope>NUCLEOTIDE SEQUENCE [LARGE SCALE GENOMIC DNA]</scope>
    <source>
        <strain evidence="6 7">LYH14W</strain>
    </source>
</reference>
<dbReference type="InterPro" id="IPR036388">
    <property type="entry name" value="WH-like_DNA-bd_sf"/>
</dbReference>
<protein>
    <submittedName>
        <fullName evidence="6">LysR family transcriptional regulator</fullName>
    </submittedName>
</protein>
<name>A0ABW7FB10_9BURK</name>
<dbReference type="SUPFAM" id="SSF53850">
    <property type="entry name" value="Periplasmic binding protein-like II"/>
    <property type="match status" value="1"/>
</dbReference>
<gene>
    <name evidence="6" type="ORF">ACG00Y_24345</name>
</gene>
<dbReference type="InterPro" id="IPR036390">
    <property type="entry name" value="WH_DNA-bd_sf"/>
</dbReference>
<dbReference type="InterPro" id="IPR000847">
    <property type="entry name" value="LysR_HTH_N"/>
</dbReference>
<dbReference type="SUPFAM" id="SSF46785">
    <property type="entry name" value="Winged helix' DNA-binding domain"/>
    <property type="match status" value="1"/>
</dbReference>
<evidence type="ECO:0000313" key="7">
    <source>
        <dbReference type="Proteomes" id="UP001606210"/>
    </source>
</evidence>
<dbReference type="EMBL" id="JBIGHV010000011">
    <property type="protein sequence ID" value="MFG6433066.1"/>
    <property type="molecule type" value="Genomic_DNA"/>
</dbReference>
<keyword evidence="7" id="KW-1185">Reference proteome</keyword>
<keyword evidence="2" id="KW-0805">Transcription regulation</keyword>
<dbReference type="InterPro" id="IPR005119">
    <property type="entry name" value="LysR_subst-bd"/>
</dbReference>
<dbReference type="PANTHER" id="PTHR30537:SF5">
    <property type="entry name" value="HTH-TYPE TRANSCRIPTIONAL ACTIVATOR TTDR-RELATED"/>
    <property type="match status" value="1"/>
</dbReference>
<dbReference type="Gene3D" id="1.10.10.10">
    <property type="entry name" value="Winged helix-like DNA-binding domain superfamily/Winged helix DNA-binding domain"/>
    <property type="match status" value="1"/>
</dbReference>
<dbReference type="Gene3D" id="3.40.190.290">
    <property type="match status" value="1"/>
</dbReference>